<sequence length="54" mass="6009">MQPSSLDTAVGKEPALLPTSTSDFYTRVVLMQCSTFLLRFFNLESAAFHAQALR</sequence>
<gene>
    <name evidence="1" type="ORF">CY34DRAFT_486048</name>
</gene>
<organism evidence="1 2">
    <name type="scientific">Suillus luteus UH-Slu-Lm8-n1</name>
    <dbReference type="NCBI Taxonomy" id="930992"/>
    <lineage>
        <taxon>Eukaryota</taxon>
        <taxon>Fungi</taxon>
        <taxon>Dikarya</taxon>
        <taxon>Basidiomycota</taxon>
        <taxon>Agaricomycotina</taxon>
        <taxon>Agaricomycetes</taxon>
        <taxon>Agaricomycetidae</taxon>
        <taxon>Boletales</taxon>
        <taxon>Suillineae</taxon>
        <taxon>Suillaceae</taxon>
        <taxon>Suillus</taxon>
    </lineage>
</organism>
<name>A0A0D0ARN0_9AGAM</name>
<dbReference type="AlphaFoldDB" id="A0A0D0ARN0"/>
<reference evidence="2" key="2">
    <citation type="submission" date="2015-01" db="EMBL/GenBank/DDBJ databases">
        <title>Evolutionary Origins and Diversification of the Mycorrhizal Mutualists.</title>
        <authorList>
            <consortium name="DOE Joint Genome Institute"/>
            <consortium name="Mycorrhizal Genomics Consortium"/>
            <person name="Kohler A."/>
            <person name="Kuo A."/>
            <person name="Nagy L.G."/>
            <person name="Floudas D."/>
            <person name="Copeland A."/>
            <person name="Barry K.W."/>
            <person name="Cichocki N."/>
            <person name="Veneault-Fourrey C."/>
            <person name="LaButti K."/>
            <person name="Lindquist E.A."/>
            <person name="Lipzen A."/>
            <person name="Lundell T."/>
            <person name="Morin E."/>
            <person name="Murat C."/>
            <person name="Riley R."/>
            <person name="Ohm R."/>
            <person name="Sun H."/>
            <person name="Tunlid A."/>
            <person name="Henrissat B."/>
            <person name="Grigoriev I.V."/>
            <person name="Hibbett D.S."/>
            <person name="Martin F."/>
        </authorList>
    </citation>
    <scope>NUCLEOTIDE SEQUENCE [LARGE SCALE GENOMIC DNA]</scope>
    <source>
        <strain evidence="2">UH-Slu-Lm8-n1</strain>
    </source>
</reference>
<proteinExistence type="predicted"/>
<evidence type="ECO:0000313" key="1">
    <source>
        <dbReference type="EMBL" id="KIK36912.1"/>
    </source>
</evidence>
<protein>
    <submittedName>
        <fullName evidence="1">Uncharacterized protein</fullName>
    </submittedName>
</protein>
<dbReference type="Proteomes" id="UP000054485">
    <property type="component" value="Unassembled WGS sequence"/>
</dbReference>
<dbReference type="InParanoid" id="A0A0D0ARN0"/>
<keyword evidence="2" id="KW-1185">Reference proteome</keyword>
<evidence type="ECO:0000313" key="2">
    <source>
        <dbReference type="Proteomes" id="UP000054485"/>
    </source>
</evidence>
<dbReference type="EMBL" id="KN835490">
    <property type="protein sequence ID" value="KIK36912.1"/>
    <property type="molecule type" value="Genomic_DNA"/>
</dbReference>
<reference evidence="1 2" key="1">
    <citation type="submission" date="2014-04" db="EMBL/GenBank/DDBJ databases">
        <authorList>
            <consortium name="DOE Joint Genome Institute"/>
            <person name="Kuo A."/>
            <person name="Ruytinx J."/>
            <person name="Rineau F."/>
            <person name="Colpaert J."/>
            <person name="Kohler A."/>
            <person name="Nagy L.G."/>
            <person name="Floudas D."/>
            <person name="Copeland A."/>
            <person name="Barry K.W."/>
            <person name="Cichocki N."/>
            <person name="Veneault-Fourrey C."/>
            <person name="LaButti K."/>
            <person name="Lindquist E.A."/>
            <person name="Lipzen A."/>
            <person name="Lundell T."/>
            <person name="Morin E."/>
            <person name="Murat C."/>
            <person name="Sun H."/>
            <person name="Tunlid A."/>
            <person name="Henrissat B."/>
            <person name="Grigoriev I.V."/>
            <person name="Hibbett D.S."/>
            <person name="Martin F."/>
            <person name="Nordberg H.P."/>
            <person name="Cantor M.N."/>
            <person name="Hua S.X."/>
        </authorList>
    </citation>
    <scope>NUCLEOTIDE SEQUENCE [LARGE SCALE GENOMIC DNA]</scope>
    <source>
        <strain evidence="1 2">UH-Slu-Lm8-n1</strain>
    </source>
</reference>
<accession>A0A0D0ARN0</accession>
<dbReference type="HOGENOM" id="CLU_3051980_0_0_1"/>